<dbReference type="AlphaFoldDB" id="A0A1B7X2U3"/>
<sequence>MTKPFANLETTEKNHTAEYGIRIKSIVMWEIRTEILFVYVAGVAEPVAFYVNESVELIAELRKQSEDFRPQK</sequence>
<dbReference type="EMBL" id="LJOW01000048">
    <property type="protein sequence ID" value="OBQ43620.1"/>
    <property type="molecule type" value="Genomic_DNA"/>
</dbReference>
<accession>A0A1B7X2U3</accession>
<comment type="caution">
    <text evidence="1">The sequence shown here is derived from an EMBL/GenBank/DDBJ whole genome shotgun (WGS) entry which is preliminary data.</text>
</comment>
<dbReference type="Proteomes" id="UP000092093">
    <property type="component" value="Unassembled WGS sequence"/>
</dbReference>
<reference evidence="1 2" key="1">
    <citation type="submission" date="2015-09" db="EMBL/GenBank/DDBJ databases">
        <title>Aphanizomenon flos-aquae WA102.</title>
        <authorList>
            <person name="Driscoll C."/>
        </authorList>
    </citation>
    <scope>NUCLEOTIDE SEQUENCE [LARGE SCALE GENOMIC DNA]</scope>
    <source>
        <strain evidence="1">WA102</strain>
    </source>
</reference>
<evidence type="ECO:0000313" key="1">
    <source>
        <dbReference type="EMBL" id="OBQ43620.1"/>
    </source>
</evidence>
<evidence type="ECO:0000313" key="2">
    <source>
        <dbReference type="Proteomes" id="UP000092093"/>
    </source>
</evidence>
<organism evidence="1 2">
    <name type="scientific">Aphanizomenon flos-aquae WA102</name>
    <dbReference type="NCBI Taxonomy" id="1710896"/>
    <lineage>
        <taxon>Bacteria</taxon>
        <taxon>Bacillati</taxon>
        <taxon>Cyanobacteriota</taxon>
        <taxon>Cyanophyceae</taxon>
        <taxon>Nostocales</taxon>
        <taxon>Aphanizomenonaceae</taxon>
        <taxon>Aphanizomenon</taxon>
    </lineage>
</organism>
<proteinExistence type="predicted"/>
<gene>
    <name evidence="1" type="ORF">AN484_11495</name>
</gene>
<protein>
    <submittedName>
        <fullName evidence="1">Uncharacterized protein</fullName>
    </submittedName>
</protein>
<name>A0A1B7X2U3_APHFL</name>